<dbReference type="GO" id="GO:0031293">
    <property type="term" value="P:membrane protein intracellular domain proteolysis"/>
    <property type="evidence" value="ECO:0007669"/>
    <property type="project" value="TreeGrafter"/>
</dbReference>
<protein>
    <recommendedName>
        <fullName evidence="4">Peptide zinc metalloprotease protein</fullName>
    </recommendedName>
</protein>
<dbReference type="GO" id="GO:0016020">
    <property type="term" value="C:membrane"/>
    <property type="evidence" value="ECO:0007669"/>
    <property type="project" value="InterPro"/>
</dbReference>
<name>A0A3R8T020_9BURK</name>
<feature type="transmembrane region" description="Helical" evidence="1">
    <location>
        <begin position="166"/>
        <end position="184"/>
    </location>
</feature>
<feature type="transmembrane region" description="Helical" evidence="1">
    <location>
        <begin position="261"/>
        <end position="285"/>
    </location>
</feature>
<dbReference type="InterPro" id="IPR001193">
    <property type="entry name" value="MBTPS2"/>
</dbReference>
<dbReference type="PANTHER" id="PTHR13325:SF3">
    <property type="entry name" value="MEMBRANE-BOUND TRANSCRIPTION FACTOR SITE-2 PROTEASE"/>
    <property type="match status" value="1"/>
</dbReference>
<evidence type="ECO:0000313" key="3">
    <source>
        <dbReference type="Proteomes" id="UP000269265"/>
    </source>
</evidence>
<evidence type="ECO:0000256" key="1">
    <source>
        <dbReference type="SAM" id="Phobius"/>
    </source>
</evidence>
<gene>
    <name evidence="2" type="ORF">EIP75_17550</name>
</gene>
<dbReference type="InterPro" id="IPR008792">
    <property type="entry name" value="PQQD"/>
</dbReference>
<comment type="caution">
    <text evidence="2">The sequence shown here is derived from an EMBL/GenBank/DDBJ whole genome shotgun (WGS) entry which is preliminary data.</text>
</comment>
<dbReference type="GO" id="GO:0004222">
    <property type="term" value="F:metalloendopeptidase activity"/>
    <property type="evidence" value="ECO:0007669"/>
    <property type="project" value="InterPro"/>
</dbReference>
<feature type="transmembrane region" description="Helical" evidence="1">
    <location>
        <begin position="235"/>
        <end position="255"/>
    </location>
</feature>
<keyword evidence="1" id="KW-1133">Transmembrane helix</keyword>
<dbReference type="GO" id="GO:0005737">
    <property type="term" value="C:cytoplasm"/>
    <property type="evidence" value="ECO:0007669"/>
    <property type="project" value="TreeGrafter"/>
</dbReference>
<dbReference type="Proteomes" id="UP000269265">
    <property type="component" value="Unassembled WGS sequence"/>
</dbReference>
<evidence type="ECO:0000313" key="2">
    <source>
        <dbReference type="EMBL" id="RRS02951.1"/>
    </source>
</evidence>
<evidence type="ECO:0008006" key="4">
    <source>
        <dbReference type="Google" id="ProtNLM"/>
    </source>
</evidence>
<feature type="transmembrane region" description="Helical" evidence="1">
    <location>
        <begin position="366"/>
        <end position="386"/>
    </location>
</feature>
<dbReference type="PANTHER" id="PTHR13325">
    <property type="entry name" value="PROTEASE M50 MEMBRANE-BOUND TRANSCRIPTION FACTOR SITE 2 PROTEASE"/>
    <property type="match status" value="1"/>
</dbReference>
<feature type="transmembrane region" description="Helical" evidence="1">
    <location>
        <begin position="434"/>
        <end position="454"/>
    </location>
</feature>
<organism evidence="2 3">
    <name type="scientific">Aquabacterium soli</name>
    <dbReference type="NCBI Taxonomy" id="2493092"/>
    <lineage>
        <taxon>Bacteria</taxon>
        <taxon>Pseudomonadati</taxon>
        <taxon>Pseudomonadota</taxon>
        <taxon>Betaproteobacteria</taxon>
        <taxon>Burkholderiales</taxon>
        <taxon>Aquabacterium</taxon>
    </lineage>
</organism>
<keyword evidence="1" id="KW-0472">Membrane</keyword>
<reference evidence="2 3" key="1">
    <citation type="submission" date="2018-12" db="EMBL/GenBank/DDBJ databases">
        <title>The whole draft genome of Aquabacterium sp. SJQ9.</title>
        <authorList>
            <person name="Sun L."/>
            <person name="Gao X."/>
            <person name="Chen W."/>
            <person name="Huang K."/>
        </authorList>
    </citation>
    <scope>NUCLEOTIDE SEQUENCE [LARGE SCALE GENOMIC DNA]</scope>
    <source>
        <strain evidence="2 3">SJQ9</strain>
    </source>
</reference>
<dbReference type="Gene3D" id="1.10.10.1150">
    <property type="entry name" value="Coenzyme PQQ synthesis protein D (PqqD)"/>
    <property type="match status" value="1"/>
</dbReference>
<proteinExistence type="predicted"/>
<dbReference type="RefSeq" id="WP_125244587.1">
    <property type="nucleotide sequence ID" value="NZ_RSED01000016.1"/>
</dbReference>
<dbReference type="EMBL" id="RSED01000016">
    <property type="protein sequence ID" value="RRS02951.1"/>
    <property type="molecule type" value="Genomic_DNA"/>
</dbReference>
<feature type="transmembrane region" description="Helical" evidence="1">
    <location>
        <begin position="196"/>
        <end position="214"/>
    </location>
</feature>
<dbReference type="Pfam" id="PF05402">
    <property type="entry name" value="PqqD"/>
    <property type="match status" value="1"/>
</dbReference>
<keyword evidence="1" id="KW-0812">Transmembrane</keyword>
<feature type="transmembrane region" description="Helical" evidence="1">
    <location>
        <begin position="392"/>
        <end position="413"/>
    </location>
</feature>
<keyword evidence="3" id="KW-1185">Reference proteome</keyword>
<sequence>MDAGTLGAQLVSSHWYRVAGIAPRLRDHLRLHAHRYRGQPWTVVEDRLNGKFHRFDAQAWRIMGLLDGRHTLEAVWQQLASEADEATPSQDDILALLGQLHGMDLLATDTLPDLGEVGDRDHRQARKRRWSKVMNPLAIRVPIFDPDRLLGRLVEWLRPVLNRGGALAWLLWVLPAIVLAASHWPELTHNVSERLLALDNLLMLALLFPLVKALHELAHGIACKMRGGEVHDMGVMLLLLLPVPYVEASSSWAFPRKRDRMLVGAAGMLIEIAIAAGAFYLWLWLEPGTPKALAYDVAVLASVTTVLFNGNPLLRYDGYYVLSDAIEIPNLAQRATRYWGYLFESRLLGRRDALSPAMAPGESGWFIAYAPLAFVYRCIVMFSIAIFVATQYYAIGMLLAVWSVGMTLGMPLYKGLGRFWSLVVAREAGRRGQRAALAVLGALLVLLFAIPMPLRTQVNGVLWLPENAIVRAGQRGFVEQMQAQPGQRLAPGQPVLNLVEPVLAAQRAVQQARRDTVQIRYDAAVTVDPTLAAQVAPALARENQVLAHLDERHERLVVRSGASGQLWLPASEDLQGRYMRQGQVMAYVVTPTAPRVRIIVDQVDENLIRAHTRRILVKVPFDPGRAWPATVVRAVPSASRDLPSAALGRQGGGGVVTDPRDDSGRRALISHFEYELALPDDFPYHLIGSRASVRFEHDMEPVGYRLWRSVRRLFLGYFHA</sequence>
<dbReference type="OrthoDB" id="9759690at2"/>
<dbReference type="AlphaFoldDB" id="A0A3R8T020"/>
<accession>A0A3R8T020</accession>
<dbReference type="InterPro" id="IPR041881">
    <property type="entry name" value="PqqD_sf"/>
</dbReference>